<protein>
    <submittedName>
        <fullName evidence="8">Iron complex outermembrane receptor protein</fullName>
    </submittedName>
</protein>
<keyword evidence="5" id="KW-0732">Signal</keyword>
<keyword evidence="9" id="KW-1185">Reference proteome</keyword>
<organism evidence="8 9">
    <name type="scientific">Nitrospirillum iridis</name>
    <dbReference type="NCBI Taxonomy" id="765888"/>
    <lineage>
        <taxon>Bacteria</taxon>
        <taxon>Pseudomonadati</taxon>
        <taxon>Pseudomonadota</taxon>
        <taxon>Alphaproteobacteria</taxon>
        <taxon>Rhodospirillales</taxon>
        <taxon>Azospirillaceae</taxon>
        <taxon>Nitrospirillum</taxon>
    </lineage>
</organism>
<feature type="domain" description="TonB-dependent receptor-like beta-barrel" evidence="6">
    <location>
        <begin position="328"/>
        <end position="791"/>
    </location>
</feature>
<keyword evidence="8" id="KW-0675">Receptor</keyword>
<keyword evidence="3" id="KW-0998">Cell outer membrane</keyword>
<comment type="caution">
    <text evidence="8">The sequence shown here is derived from an EMBL/GenBank/DDBJ whole genome shotgun (WGS) entry which is preliminary data.</text>
</comment>
<dbReference type="PANTHER" id="PTHR47234:SF3">
    <property type="entry name" value="SECRETIN_TONB SHORT N-TERMINAL DOMAIN-CONTAINING PROTEIN"/>
    <property type="match status" value="1"/>
</dbReference>
<dbReference type="InterPro" id="IPR012910">
    <property type="entry name" value="Plug_dom"/>
</dbReference>
<evidence type="ECO:0000256" key="4">
    <source>
        <dbReference type="RuleBase" id="RU003357"/>
    </source>
</evidence>
<comment type="subcellular location">
    <subcellularLocation>
        <location evidence="1 4">Cell outer membrane</location>
    </subcellularLocation>
</comment>
<dbReference type="Proteomes" id="UP000539175">
    <property type="component" value="Unassembled WGS sequence"/>
</dbReference>
<keyword evidence="2 4" id="KW-0472">Membrane</keyword>
<name>A0A7X0B3Z3_9PROT</name>
<dbReference type="InterPro" id="IPR000531">
    <property type="entry name" value="Beta-barrel_TonB"/>
</dbReference>
<evidence type="ECO:0000256" key="3">
    <source>
        <dbReference type="ARBA" id="ARBA00023237"/>
    </source>
</evidence>
<feature type="domain" description="TonB-dependent receptor plug" evidence="7">
    <location>
        <begin position="56"/>
        <end position="179"/>
    </location>
</feature>
<evidence type="ECO:0000259" key="7">
    <source>
        <dbReference type="Pfam" id="PF07715"/>
    </source>
</evidence>
<dbReference type="EMBL" id="JACIIZ010000030">
    <property type="protein sequence ID" value="MBB6255304.1"/>
    <property type="molecule type" value="Genomic_DNA"/>
</dbReference>
<keyword evidence="4" id="KW-0798">TonB box</keyword>
<dbReference type="RefSeq" id="WP_184807816.1">
    <property type="nucleotide sequence ID" value="NZ_JACIIZ010000030.1"/>
</dbReference>
<evidence type="ECO:0000256" key="1">
    <source>
        <dbReference type="ARBA" id="ARBA00004442"/>
    </source>
</evidence>
<dbReference type="AlphaFoldDB" id="A0A7X0B3Z3"/>
<dbReference type="InterPro" id="IPR037066">
    <property type="entry name" value="Plug_dom_sf"/>
</dbReference>
<dbReference type="Pfam" id="PF07715">
    <property type="entry name" value="Plug"/>
    <property type="match status" value="1"/>
</dbReference>
<evidence type="ECO:0000256" key="5">
    <source>
        <dbReference type="SAM" id="SignalP"/>
    </source>
</evidence>
<accession>A0A7X0B3Z3</accession>
<dbReference type="PANTHER" id="PTHR47234">
    <property type="match status" value="1"/>
</dbReference>
<dbReference type="Pfam" id="PF00593">
    <property type="entry name" value="TonB_dep_Rec_b-barrel"/>
    <property type="match status" value="1"/>
</dbReference>
<feature type="chain" id="PRO_5031222817" evidence="5">
    <location>
        <begin position="24"/>
        <end position="831"/>
    </location>
</feature>
<dbReference type="Gene3D" id="2.40.170.20">
    <property type="entry name" value="TonB-dependent receptor, beta-barrel domain"/>
    <property type="match status" value="1"/>
</dbReference>
<sequence length="831" mass="88656">MRRHSLTAALLATTLLFPLAARAQTAPNAAGPAADATSDISDVIVVTGSRGKGRTVADSPAPIDVFSGDELQALGANTSLRDALSTLVPSFQTQTVSSSSWDSLVRPAGLRGLSGSHVLVLVNGKRRHNSSLINLSSGNLDNGANPVDIDLIPQGAIGHIEILRDGAAAQYGSDAIAGVINIILKSEDHGGTFTATAGQREPYNYDDHVDGQSLQASLDHAFALPGGGFIDLAVDARRDRATTRSVAATGAFYDTVNGKADPREATANKTVFGGGLPKYWKADVSYNAELPLTDALTAYSFSTVSKRDAFIGQNFRRPNSTNDVPSVYPDGFVPYYTLAEVDFQSLAGLKGKAGGWDWDLSSTYGRDTVDNGATNTINASLGPSSPTSFNTFTSVFSQWTTNLDLTRQVELGLGSPVQVSGGVEHRHERYQTISRDAASYTNGGYIYTSGSLAGKPASVGAQGAITVTPGDQADLDRNNYAAYVDFGFNPTPDWYVDLAGRAEYYDDSAGDTESGKISTRYEILPGVAVRGTISNGFRAPSLAQEGYAQTSNQYTIVNGVSQFITSKSVQVDSAIGKALGATPLRPEESTSYSVGLTLAPTHDISVTIDPYLIYLDNRIAQTGFLSGSAVNAILVANGFSPNQYIKYFTNAIDTRTEGVDVVASYLQHLDELGAGDLGTLRWTAAFNWNRTKITKIRDTPTQLAGLGLTLFDRAAQGAVTVANPETKLILSQEWTVGALALTLRETRYDGVAYLNVNPLYDQFYAPRWLTDIDIAYAVTDRLTIAVGANNVFDVYPSKNTVADTNGFPPYSSISPFGFYGGFYYTRLKIAL</sequence>
<evidence type="ECO:0000256" key="2">
    <source>
        <dbReference type="ARBA" id="ARBA00023136"/>
    </source>
</evidence>
<gene>
    <name evidence="8" type="ORF">FHS74_005903</name>
</gene>
<dbReference type="GO" id="GO:0009279">
    <property type="term" value="C:cell outer membrane"/>
    <property type="evidence" value="ECO:0007669"/>
    <property type="project" value="UniProtKB-SubCell"/>
</dbReference>
<evidence type="ECO:0000313" key="8">
    <source>
        <dbReference type="EMBL" id="MBB6255304.1"/>
    </source>
</evidence>
<reference evidence="8 9" key="1">
    <citation type="submission" date="2020-08" db="EMBL/GenBank/DDBJ databases">
        <title>Genomic Encyclopedia of Type Strains, Phase IV (KMG-IV): sequencing the most valuable type-strain genomes for metagenomic binning, comparative biology and taxonomic classification.</title>
        <authorList>
            <person name="Goeker M."/>
        </authorList>
    </citation>
    <scope>NUCLEOTIDE SEQUENCE [LARGE SCALE GENOMIC DNA]</scope>
    <source>
        <strain evidence="8 9">DSM 22198</strain>
    </source>
</reference>
<comment type="similarity">
    <text evidence="4">Belongs to the TonB-dependent receptor family.</text>
</comment>
<dbReference type="Gene3D" id="2.170.130.10">
    <property type="entry name" value="TonB-dependent receptor, plug domain"/>
    <property type="match status" value="1"/>
</dbReference>
<dbReference type="InterPro" id="IPR036942">
    <property type="entry name" value="Beta-barrel_TonB_sf"/>
</dbReference>
<dbReference type="SUPFAM" id="SSF56935">
    <property type="entry name" value="Porins"/>
    <property type="match status" value="1"/>
</dbReference>
<evidence type="ECO:0000313" key="9">
    <source>
        <dbReference type="Proteomes" id="UP000539175"/>
    </source>
</evidence>
<feature type="signal peptide" evidence="5">
    <location>
        <begin position="1"/>
        <end position="23"/>
    </location>
</feature>
<evidence type="ECO:0000259" key="6">
    <source>
        <dbReference type="Pfam" id="PF00593"/>
    </source>
</evidence>
<proteinExistence type="inferred from homology"/>